<dbReference type="KEGG" id="sls:SLINC_3102"/>
<reference evidence="1 2" key="1">
    <citation type="submission" date="2016-07" db="EMBL/GenBank/DDBJ databases">
        <title>Enhancement of antibiotic productionsby engineered nitrateutilization in actinobacteria.</title>
        <authorList>
            <person name="Meng S.C."/>
        </authorList>
    </citation>
    <scope>NUCLEOTIDE SEQUENCE [LARGE SCALE GENOMIC DNA]</scope>
    <source>
        <strain evidence="1 2">NRRL 2936</strain>
    </source>
</reference>
<dbReference type="InterPro" id="IPR012338">
    <property type="entry name" value="Beta-lactam/transpept-like"/>
</dbReference>
<dbReference type="PATRIC" id="fig|1915.4.peg.3411"/>
<evidence type="ECO:0000313" key="2">
    <source>
        <dbReference type="Proteomes" id="UP000092598"/>
    </source>
</evidence>
<sequence length="392" mass="41842">MKRRLLATVASLLLVCGAAGTAVADAPSVRPEAATAAAVQVPPGVTAGVAVFDREAGTFTEELNTSTQFRSASIVKLLMALDYLWNRGPDYVVPPGDRAWLEPMLRSSKDSPADDYWSDHGGSAIITRMAGVNRLNLKDTAPPPAGYEGFWGYTAISARDTVSIYRYLLDKAPAPVRDFVMGNLRQSTRCASDSFDQHFGIAGAFQKPWAVKQGWSGGSSFEDGTCTPEGGTPTVASRTAASAPAVTPAAAADVNLTRPALHSTGTVGPNDRNIVAVYTLHAAGTSYGKAYTDIGRVTRSLNVPGAARPAGWWYGTWSDHVNVRRNPNTADDPMTQLPAGVEVLVGCQKKGQQVSVPPYTNDWWAYLPQYGGWITNIYISSPGNKMPDVKDC</sequence>
<evidence type="ECO:0000313" key="1">
    <source>
        <dbReference type="EMBL" id="ANS65326.1"/>
    </source>
</evidence>
<gene>
    <name evidence="1" type="ORF">SLINC_3102</name>
</gene>
<proteinExistence type="predicted"/>
<keyword evidence="2" id="KW-1185">Reference proteome</keyword>
<dbReference type="AlphaFoldDB" id="A0A1B1M9L1"/>
<organism evidence="1 2">
    <name type="scientific">Streptomyces lincolnensis</name>
    <dbReference type="NCBI Taxonomy" id="1915"/>
    <lineage>
        <taxon>Bacteria</taxon>
        <taxon>Bacillati</taxon>
        <taxon>Actinomycetota</taxon>
        <taxon>Actinomycetes</taxon>
        <taxon>Kitasatosporales</taxon>
        <taxon>Streptomycetaceae</taxon>
        <taxon>Streptomyces</taxon>
    </lineage>
</organism>
<accession>A0A1B1M9L1</accession>
<dbReference type="RefSeq" id="WP_067432874.1">
    <property type="nucleotide sequence ID" value="NZ_CP016438.1"/>
</dbReference>
<dbReference type="OrthoDB" id="258587at2"/>
<dbReference type="EMBL" id="CP016438">
    <property type="protein sequence ID" value="ANS65326.1"/>
    <property type="molecule type" value="Genomic_DNA"/>
</dbReference>
<protein>
    <submittedName>
        <fullName evidence="1">Beta-lactamase</fullName>
    </submittedName>
</protein>
<dbReference type="STRING" id="1915.SLINC_3102"/>
<dbReference type="Proteomes" id="UP000092598">
    <property type="component" value="Chromosome"/>
</dbReference>
<name>A0A1B1M9L1_STRLN</name>
<dbReference type="SUPFAM" id="SSF56601">
    <property type="entry name" value="beta-lactamase/transpeptidase-like"/>
    <property type="match status" value="1"/>
</dbReference>
<dbReference type="Gene3D" id="3.40.710.10">
    <property type="entry name" value="DD-peptidase/beta-lactamase superfamily"/>
    <property type="match status" value="1"/>
</dbReference>